<gene>
    <name evidence="23" type="ORF">R3P38DRAFT_2908928</name>
</gene>
<dbReference type="SUPFAM" id="SSF57850">
    <property type="entry name" value="RING/U-box"/>
    <property type="match status" value="1"/>
</dbReference>
<feature type="compositionally biased region" description="Polar residues" evidence="20">
    <location>
        <begin position="341"/>
        <end position="357"/>
    </location>
</feature>
<evidence type="ECO:0000256" key="3">
    <source>
        <dbReference type="ARBA" id="ARBA00004906"/>
    </source>
</evidence>
<keyword evidence="9" id="KW-0227">DNA damage</keyword>
<comment type="subcellular location">
    <subcellularLocation>
        <location evidence="2">Nucleus</location>
    </subcellularLocation>
</comment>
<feature type="region of interest" description="Disordered" evidence="20">
    <location>
        <begin position="116"/>
        <end position="162"/>
    </location>
</feature>
<keyword evidence="10 19" id="KW-0863">Zinc-finger</keyword>
<dbReference type="InterPro" id="IPR001841">
    <property type="entry name" value="Znf_RING"/>
</dbReference>
<evidence type="ECO:0000256" key="8">
    <source>
        <dbReference type="ARBA" id="ARBA00022723"/>
    </source>
</evidence>
<evidence type="ECO:0000256" key="15">
    <source>
        <dbReference type="ARBA" id="ARBA00023242"/>
    </source>
</evidence>
<feature type="compositionally biased region" description="Basic and acidic residues" evidence="20">
    <location>
        <begin position="215"/>
        <end position="230"/>
    </location>
</feature>
<dbReference type="Proteomes" id="UP001362999">
    <property type="component" value="Unassembled WGS sequence"/>
</dbReference>
<evidence type="ECO:0000256" key="19">
    <source>
        <dbReference type="PROSITE-ProRule" id="PRU00175"/>
    </source>
</evidence>
<keyword evidence="13" id="KW-0238">DNA-binding</keyword>
<dbReference type="GO" id="GO:0003697">
    <property type="term" value="F:single-stranded DNA binding"/>
    <property type="evidence" value="ECO:0007669"/>
    <property type="project" value="InterPro"/>
</dbReference>
<dbReference type="InterPro" id="IPR039577">
    <property type="entry name" value="Rad18"/>
</dbReference>
<comment type="pathway">
    <text evidence="3">Protein modification; protein ubiquitination.</text>
</comment>
<evidence type="ECO:0000313" key="23">
    <source>
        <dbReference type="EMBL" id="KAK7035761.1"/>
    </source>
</evidence>
<evidence type="ECO:0000259" key="21">
    <source>
        <dbReference type="PROSITE" id="PS50089"/>
    </source>
</evidence>
<evidence type="ECO:0000256" key="1">
    <source>
        <dbReference type="ARBA" id="ARBA00000900"/>
    </source>
</evidence>
<evidence type="ECO:0000256" key="5">
    <source>
        <dbReference type="ARBA" id="ARBA00012483"/>
    </source>
</evidence>
<sequence length="370" mass="40742">MIRNLKSDRPAALLAQDIEDPTDFPKGAPSLRSLDAAVRCPICGEYFTAPVSLLCGHCFCSMCIRRVIAGSSKADCPSCRQNVTESQLRPCTNIEDMVTAWRLARGHVLLLAKKEDDPAASEPVKKKRKLDSTCVAGPSRSSSAESTSDTLSSSEPAENTLKPNDVVQCPLCQSNMPYRELEKHMDLGCPLPSKDSSSSSTQKSKWSELMGPKSKGKEKERPMSEEEHLPKRSYGQLKDHQLRQILGELDLNTVGAKALLAARLQHFTMLWNANIDRSPDKREPKSTLVKELNKWEKEQQNKPPKATVGKSHLKTHKIQFAELIAAARPKSSSLKRDVSAVASSPPTSDTVPLNSEQDIIVVDSDDEDTV</sequence>
<dbReference type="GO" id="GO:0005634">
    <property type="term" value="C:nucleus"/>
    <property type="evidence" value="ECO:0007669"/>
    <property type="project" value="UniProtKB-SubCell"/>
</dbReference>
<evidence type="ECO:0000256" key="2">
    <source>
        <dbReference type="ARBA" id="ARBA00004123"/>
    </source>
</evidence>
<feature type="compositionally biased region" description="Low complexity" evidence="20">
    <location>
        <begin position="193"/>
        <end position="204"/>
    </location>
</feature>
<dbReference type="PROSITE" id="PS50800">
    <property type="entry name" value="SAP"/>
    <property type="match status" value="1"/>
</dbReference>
<evidence type="ECO:0000256" key="14">
    <source>
        <dbReference type="ARBA" id="ARBA00023204"/>
    </source>
</evidence>
<dbReference type="GO" id="GO:0097505">
    <property type="term" value="C:Rad6-Rad18 complex"/>
    <property type="evidence" value="ECO:0007669"/>
    <property type="project" value="TreeGrafter"/>
</dbReference>
<dbReference type="AlphaFoldDB" id="A0AAW0C9W6"/>
<evidence type="ECO:0000256" key="6">
    <source>
        <dbReference type="ARBA" id="ARBA00015551"/>
    </source>
</evidence>
<evidence type="ECO:0000256" key="16">
    <source>
        <dbReference type="ARBA" id="ARBA00031783"/>
    </source>
</evidence>
<dbReference type="InterPro" id="IPR013083">
    <property type="entry name" value="Znf_RING/FYVE/PHD"/>
</dbReference>
<feature type="region of interest" description="Disordered" evidence="20">
    <location>
        <begin position="187"/>
        <end position="235"/>
    </location>
</feature>
<dbReference type="EMBL" id="JAWWNJ010000019">
    <property type="protein sequence ID" value="KAK7035761.1"/>
    <property type="molecule type" value="Genomic_DNA"/>
</dbReference>
<dbReference type="Pfam" id="PF13445">
    <property type="entry name" value="zf-RING_UBOX"/>
    <property type="match status" value="1"/>
</dbReference>
<keyword evidence="12" id="KW-0862">Zinc</keyword>
<reference evidence="23 24" key="1">
    <citation type="journal article" date="2024" name="J Genomics">
        <title>Draft genome sequencing and assembly of Favolaschia claudopus CIRM-BRFM 2984 isolated from oak limbs.</title>
        <authorList>
            <person name="Navarro D."/>
            <person name="Drula E."/>
            <person name="Chaduli D."/>
            <person name="Cazenave R."/>
            <person name="Ahrendt S."/>
            <person name="Wang J."/>
            <person name="Lipzen A."/>
            <person name="Daum C."/>
            <person name="Barry K."/>
            <person name="Grigoriev I.V."/>
            <person name="Favel A."/>
            <person name="Rosso M.N."/>
            <person name="Martin F."/>
        </authorList>
    </citation>
    <scope>NUCLEOTIDE SEQUENCE [LARGE SCALE GENOMIC DNA]</scope>
    <source>
        <strain evidence="23 24">CIRM-BRFM 2984</strain>
    </source>
</reference>
<dbReference type="GO" id="GO:0006301">
    <property type="term" value="P:DNA damage tolerance"/>
    <property type="evidence" value="ECO:0007669"/>
    <property type="project" value="InterPro"/>
</dbReference>
<evidence type="ECO:0000259" key="22">
    <source>
        <dbReference type="PROSITE" id="PS50800"/>
    </source>
</evidence>
<comment type="caution">
    <text evidence="23">The sequence shown here is derived from an EMBL/GenBank/DDBJ whole genome shotgun (WGS) entry which is preliminary data.</text>
</comment>
<dbReference type="InterPro" id="IPR027370">
    <property type="entry name" value="Znf-RING_euk"/>
</dbReference>
<keyword evidence="14" id="KW-0234">DNA repair</keyword>
<dbReference type="GO" id="GO:0008270">
    <property type="term" value="F:zinc ion binding"/>
    <property type="evidence" value="ECO:0007669"/>
    <property type="project" value="UniProtKB-KW"/>
</dbReference>
<dbReference type="GO" id="GO:0061630">
    <property type="term" value="F:ubiquitin protein ligase activity"/>
    <property type="evidence" value="ECO:0007669"/>
    <property type="project" value="UniProtKB-EC"/>
</dbReference>
<dbReference type="FunFam" id="3.30.40.10:FF:000172">
    <property type="entry name" value="E3 ubiquitin-protein ligase RAD18"/>
    <property type="match status" value="1"/>
</dbReference>
<keyword evidence="15" id="KW-0539">Nucleus</keyword>
<dbReference type="SMART" id="SM00513">
    <property type="entry name" value="SAP"/>
    <property type="match status" value="1"/>
</dbReference>
<comment type="similarity">
    <text evidence="4">Belongs to the RAD18 family.</text>
</comment>
<evidence type="ECO:0000256" key="10">
    <source>
        <dbReference type="ARBA" id="ARBA00022771"/>
    </source>
</evidence>
<dbReference type="PROSITE" id="PS50089">
    <property type="entry name" value="ZF_RING_2"/>
    <property type="match status" value="1"/>
</dbReference>
<dbReference type="EC" id="2.3.2.27" evidence="5"/>
<evidence type="ECO:0000256" key="11">
    <source>
        <dbReference type="ARBA" id="ARBA00022786"/>
    </source>
</evidence>
<keyword evidence="8" id="KW-0479">Metal-binding</keyword>
<dbReference type="PROSITE" id="PS00518">
    <property type="entry name" value="ZF_RING_1"/>
    <property type="match status" value="1"/>
</dbReference>
<keyword evidence="24" id="KW-1185">Reference proteome</keyword>
<dbReference type="SMART" id="SM00184">
    <property type="entry name" value="RING"/>
    <property type="match status" value="1"/>
</dbReference>
<evidence type="ECO:0000256" key="9">
    <source>
        <dbReference type="ARBA" id="ARBA00022763"/>
    </source>
</evidence>
<evidence type="ECO:0000256" key="17">
    <source>
        <dbReference type="ARBA" id="ARBA00074353"/>
    </source>
</evidence>
<dbReference type="InterPro" id="IPR003034">
    <property type="entry name" value="SAP_dom"/>
</dbReference>
<feature type="domain" description="RING-type" evidence="21">
    <location>
        <begin position="40"/>
        <end position="80"/>
    </location>
</feature>
<keyword evidence="7" id="KW-0808">Transferase</keyword>
<evidence type="ECO:0000256" key="18">
    <source>
        <dbReference type="ARBA" id="ARBA00082369"/>
    </source>
</evidence>
<feature type="region of interest" description="Disordered" evidence="20">
    <location>
        <begin position="329"/>
        <end position="370"/>
    </location>
</feature>
<accession>A0AAW0C9W6</accession>
<feature type="compositionally biased region" description="Low complexity" evidence="20">
    <location>
        <begin position="138"/>
        <end position="157"/>
    </location>
</feature>
<name>A0AAW0C9W6_9AGAR</name>
<evidence type="ECO:0000256" key="20">
    <source>
        <dbReference type="SAM" id="MobiDB-lite"/>
    </source>
</evidence>
<dbReference type="GO" id="GO:0006513">
    <property type="term" value="P:protein monoubiquitination"/>
    <property type="evidence" value="ECO:0007669"/>
    <property type="project" value="InterPro"/>
</dbReference>
<dbReference type="Gene3D" id="3.30.40.10">
    <property type="entry name" value="Zinc/RING finger domain, C3HC4 (zinc finger)"/>
    <property type="match status" value="1"/>
</dbReference>
<keyword evidence="11" id="KW-0833">Ubl conjugation pathway</keyword>
<dbReference type="InterPro" id="IPR017907">
    <property type="entry name" value="Znf_RING_CS"/>
</dbReference>
<feature type="domain" description="SAP" evidence="22">
    <location>
        <begin position="234"/>
        <end position="268"/>
    </location>
</feature>
<organism evidence="23 24">
    <name type="scientific">Favolaschia claudopus</name>
    <dbReference type="NCBI Taxonomy" id="2862362"/>
    <lineage>
        <taxon>Eukaryota</taxon>
        <taxon>Fungi</taxon>
        <taxon>Dikarya</taxon>
        <taxon>Basidiomycota</taxon>
        <taxon>Agaricomycotina</taxon>
        <taxon>Agaricomycetes</taxon>
        <taxon>Agaricomycetidae</taxon>
        <taxon>Agaricales</taxon>
        <taxon>Marasmiineae</taxon>
        <taxon>Mycenaceae</taxon>
        <taxon>Favolaschia</taxon>
    </lineage>
</organism>
<protein>
    <recommendedName>
        <fullName evidence="6">Postreplication repair E3 ubiquitin-protein ligase RAD18</fullName>
        <ecNumber evidence="5">2.3.2.27</ecNumber>
    </recommendedName>
    <alternativeName>
        <fullName evidence="17">Postreplication repair E3 ubiquitin-protein ligase rad18</fullName>
    </alternativeName>
    <alternativeName>
        <fullName evidence="16 18">RING-type E3 ubiquitin transferase RAD18</fullName>
    </alternativeName>
</protein>
<evidence type="ECO:0000256" key="13">
    <source>
        <dbReference type="ARBA" id="ARBA00023125"/>
    </source>
</evidence>
<dbReference type="PANTHER" id="PTHR14134:SF2">
    <property type="entry name" value="E3 UBIQUITIN-PROTEIN LIGASE RAD18"/>
    <property type="match status" value="1"/>
</dbReference>
<dbReference type="PANTHER" id="PTHR14134">
    <property type="entry name" value="E3 UBIQUITIN-PROTEIN LIGASE RAD18"/>
    <property type="match status" value="1"/>
</dbReference>
<proteinExistence type="inferred from homology"/>
<evidence type="ECO:0000256" key="4">
    <source>
        <dbReference type="ARBA" id="ARBA00009506"/>
    </source>
</evidence>
<comment type="catalytic activity">
    <reaction evidence="1">
        <text>S-ubiquitinyl-[E2 ubiquitin-conjugating enzyme]-L-cysteine + [acceptor protein]-L-lysine = [E2 ubiquitin-conjugating enzyme]-L-cysteine + N(6)-ubiquitinyl-[acceptor protein]-L-lysine.</text>
        <dbReference type="EC" id="2.3.2.27"/>
    </reaction>
</comment>
<dbReference type="GO" id="GO:0006281">
    <property type="term" value="P:DNA repair"/>
    <property type="evidence" value="ECO:0007669"/>
    <property type="project" value="UniProtKB-KW"/>
</dbReference>
<evidence type="ECO:0000313" key="24">
    <source>
        <dbReference type="Proteomes" id="UP001362999"/>
    </source>
</evidence>
<evidence type="ECO:0000256" key="12">
    <source>
        <dbReference type="ARBA" id="ARBA00022833"/>
    </source>
</evidence>
<evidence type="ECO:0000256" key="7">
    <source>
        <dbReference type="ARBA" id="ARBA00022679"/>
    </source>
</evidence>